<comment type="cofactor">
    <cofactor evidence="2">
        <name>[4Fe-4S] cluster</name>
        <dbReference type="ChEBI" id="CHEBI:49883"/>
    </cofactor>
</comment>
<evidence type="ECO:0000256" key="10">
    <source>
        <dbReference type="ARBA" id="ARBA00023002"/>
    </source>
</evidence>
<evidence type="ECO:0000256" key="9">
    <source>
        <dbReference type="ARBA" id="ARBA00022723"/>
    </source>
</evidence>
<dbReference type="InterPro" id="IPR012675">
    <property type="entry name" value="Beta-grasp_dom_sf"/>
</dbReference>
<keyword evidence="12" id="KW-0411">Iron-sulfur</keyword>
<comment type="caution">
    <text evidence="17">The sequence shown here is derived from an EMBL/GenBank/DDBJ whole genome shotgun (WGS) entry which is preliminary data.</text>
</comment>
<keyword evidence="8" id="KW-0001">2Fe-2S</keyword>
<evidence type="ECO:0000313" key="18">
    <source>
        <dbReference type="Proteomes" id="UP000011704"/>
    </source>
</evidence>
<keyword evidence="11" id="KW-0408">Iron</keyword>
<dbReference type="InterPro" id="IPR009051">
    <property type="entry name" value="Helical_ferredxn"/>
</dbReference>
<name>M1YNE9_NITG3</name>
<evidence type="ECO:0000256" key="7">
    <source>
        <dbReference type="ARBA" id="ARBA00022532"/>
    </source>
</evidence>
<evidence type="ECO:0000256" key="8">
    <source>
        <dbReference type="ARBA" id="ARBA00022714"/>
    </source>
</evidence>
<keyword evidence="6" id="KW-0004">4Fe-4S</keyword>
<dbReference type="InParanoid" id="M1YNE9"/>
<dbReference type="GO" id="GO:0051538">
    <property type="term" value="F:3 iron, 4 sulfur cluster binding"/>
    <property type="evidence" value="ECO:0007669"/>
    <property type="project" value="UniProtKB-KW"/>
</dbReference>
<dbReference type="Gene3D" id="3.10.20.30">
    <property type="match status" value="1"/>
</dbReference>
<dbReference type="STRING" id="1266370.NITGR_930003"/>
<evidence type="ECO:0000259" key="16">
    <source>
        <dbReference type="PROSITE" id="PS51085"/>
    </source>
</evidence>
<protein>
    <recommendedName>
        <fullName evidence="5">succinate dehydrogenase</fullName>
        <ecNumber evidence="5">1.3.5.1</ecNumber>
    </recommendedName>
</protein>
<dbReference type="InterPro" id="IPR001041">
    <property type="entry name" value="2Fe-2S_ferredoxin-type"/>
</dbReference>
<dbReference type="GO" id="GO:0022904">
    <property type="term" value="P:respiratory electron transport chain"/>
    <property type="evidence" value="ECO:0007669"/>
    <property type="project" value="TreeGrafter"/>
</dbReference>
<evidence type="ECO:0000256" key="5">
    <source>
        <dbReference type="ARBA" id="ARBA00012792"/>
    </source>
</evidence>
<sequence length="312" mass="35474">MATFRIKRFNPEKQAEPYYEEFEYDFPEGATLLDCMNHIKWNMDGTLTYRMSCRSAICGSCGMKANGRAVLACQRQAAHLLKDGKVTIEPLGNMKPIKDMVVDFKPFWDKIDAVKPYLENNEKPPEKEHRMSPEQFKLLDDTSTCIMCGNCYSDCNMLEVDDNFLGPAALAKAQRFVDDSRDQARKERIKELSKPGGIWDCTHCAECVERCPKPAQPFYRIKELMKVALDEGVTNNNGARHALSFAKSIKHSGRLNENTLPVESVGYFNIKGLMDLLPVGLRMVLKGKVPPIIHRSIDDQKDVKRIFEELGE</sequence>
<dbReference type="HOGENOM" id="CLU_044838_3_1_0"/>
<dbReference type="NCBIfam" id="NF004616">
    <property type="entry name" value="PRK05950.1"/>
    <property type="match status" value="1"/>
</dbReference>
<dbReference type="SUPFAM" id="SSF46548">
    <property type="entry name" value="alpha-helical ferredoxin"/>
    <property type="match status" value="1"/>
</dbReference>
<evidence type="ECO:0000256" key="12">
    <source>
        <dbReference type="ARBA" id="ARBA00023014"/>
    </source>
</evidence>
<dbReference type="CDD" id="cd00207">
    <property type="entry name" value="fer2"/>
    <property type="match status" value="1"/>
</dbReference>
<keyword evidence="7" id="KW-0816">Tricarboxylic acid cycle</keyword>
<comment type="similarity">
    <text evidence="4">Belongs to the succinate dehydrogenase/fumarate reductase iron-sulfur protein family.</text>
</comment>
<accession>M1YNE9</accession>
<dbReference type="SUPFAM" id="SSF54292">
    <property type="entry name" value="2Fe-2S ferredoxin-like"/>
    <property type="match status" value="1"/>
</dbReference>
<dbReference type="OrthoDB" id="9804391at2"/>
<evidence type="ECO:0000256" key="2">
    <source>
        <dbReference type="ARBA" id="ARBA00001966"/>
    </source>
</evidence>
<dbReference type="InterPro" id="IPR025192">
    <property type="entry name" value="Succ_DH/fum_Rdtase_N"/>
</dbReference>
<comment type="pathway">
    <text evidence="3">Carbohydrate metabolism; tricarboxylic acid cycle; fumarate from succinate (bacterial route): step 1/1.</text>
</comment>
<dbReference type="InterPro" id="IPR017900">
    <property type="entry name" value="4Fe4S_Fe_S_CS"/>
</dbReference>
<dbReference type="FunCoup" id="M1YNE9">
    <property type="interactions" value="152"/>
</dbReference>
<dbReference type="GO" id="GO:0046872">
    <property type="term" value="F:metal ion binding"/>
    <property type="evidence" value="ECO:0007669"/>
    <property type="project" value="UniProtKB-KW"/>
</dbReference>
<dbReference type="GO" id="GO:0009055">
    <property type="term" value="F:electron transfer activity"/>
    <property type="evidence" value="ECO:0007669"/>
    <property type="project" value="InterPro"/>
</dbReference>
<evidence type="ECO:0000256" key="13">
    <source>
        <dbReference type="ARBA" id="ARBA00023291"/>
    </source>
</evidence>
<dbReference type="FunFam" id="1.10.1060.10:FF:000003">
    <property type="entry name" value="Succinate dehydrogenase iron-sulfur subunit"/>
    <property type="match status" value="1"/>
</dbReference>
<evidence type="ECO:0000256" key="14">
    <source>
        <dbReference type="ARBA" id="ARBA00034078"/>
    </source>
</evidence>
<dbReference type="InterPro" id="IPR017896">
    <property type="entry name" value="4Fe4S_Fe-S-bd"/>
</dbReference>
<dbReference type="AlphaFoldDB" id="M1YNE9"/>
<dbReference type="RefSeq" id="WP_005011494.1">
    <property type="nucleotide sequence ID" value="NZ_HG422173.1"/>
</dbReference>
<dbReference type="InterPro" id="IPR036010">
    <property type="entry name" value="2Fe-2S_ferredoxin-like_sf"/>
</dbReference>
<keyword evidence="13" id="KW-0003">3Fe-4S</keyword>
<dbReference type="PANTHER" id="PTHR11921">
    <property type="entry name" value="SUCCINATE DEHYDROGENASE IRON-SULFUR PROTEIN"/>
    <property type="match status" value="1"/>
</dbReference>
<gene>
    <name evidence="17" type="primary">sdhB</name>
    <name evidence="17" type="ORF">NITGR_930003</name>
</gene>
<dbReference type="GO" id="GO:0006099">
    <property type="term" value="P:tricarboxylic acid cycle"/>
    <property type="evidence" value="ECO:0007669"/>
    <property type="project" value="UniProtKB-KW"/>
</dbReference>
<organism evidence="17 18">
    <name type="scientific">Nitrospina gracilis (strain 3/211)</name>
    <dbReference type="NCBI Taxonomy" id="1266370"/>
    <lineage>
        <taxon>Bacteria</taxon>
        <taxon>Pseudomonadati</taxon>
        <taxon>Nitrospinota/Tectimicrobiota group</taxon>
        <taxon>Nitrospinota</taxon>
        <taxon>Nitrospinia</taxon>
        <taxon>Nitrospinales</taxon>
        <taxon>Nitrospinaceae</taxon>
        <taxon>Nitrospina</taxon>
    </lineage>
</organism>
<keyword evidence="18" id="KW-1185">Reference proteome</keyword>
<dbReference type="InterPro" id="IPR004489">
    <property type="entry name" value="Succ_DH/fum_Rdtase_Fe-S"/>
</dbReference>
<evidence type="ECO:0000256" key="4">
    <source>
        <dbReference type="ARBA" id="ARBA00009433"/>
    </source>
</evidence>
<dbReference type="Proteomes" id="UP000011704">
    <property type="component" value="Unassembled WGS sequence"/>
</dbReference>
<dbReference type="GO" id="GO:0008177">
    <property type="term" value="F:succinate dehydrogenase (quinone) activity"/>
    <property type="evidence" value="ECO:0007669"/>
    <property type="project" value="UniProtKB-EC"/>
</dbReference>
<comment type="cofactor">
    <cofactor evidence="1">
        <name>[3Fe-4S] cluster</name>
        <dbReference type="ChEBI" id="CHEBI:21137"/>
    </cofactor>
</comment>
<keyword evidence="9" id="KW-0479">Metal-binding</keyword>
<dbReference type="GO" id="GO:0051537">
    <property type="term" value="F:2 iron, 2 sulfur cluster binding"/>
    <property type="evidence" value="ECO:0007669"/>
    <property type="project" value="UniProtKB-KW"/>
</dbReference>
<evidence type="ECO:0000256" key="15">
    <source>
        <dbReference type="ARBA" id="ARBA00066269"/>
    </source>
</evidence>
<dbReference type="InterPro" id="IPR006058">
    <property type="entry name" value="2Fe2S_fd_BS"/>
</dbReference>
<dbReference type="Pfam" id="PF13183">
    <property type="entry name" value="Fer4_8"/>
    <property type="match status" value="1"/>
</dbReference>
<dbReference type="InterPro" id="IPR050573">
    <property type="entry name" value="SDH/FRD_Iron-Sulfur"/>
</dbReference>
<dbReference type="Gene3D" id="1.10.1060.10">
    <property type="entry name" value="Alpha-helical ferredoxin"/>
    <property type="match status" value="1"/>
</dbReference>
<feature type="domain" description="2Fe-2S ferredoxin-type" evidence="16">
    <location>
        <begin position="4"/>
        <end position="94"/>
    </location>
</feature>
<keyword evidence="10 17" id="KW-0560">Oxidoreductase</keyword>
<evidence type="ECO:0000256" key="1">
    <source>
        <dbReference type="ARBA" id="ARBA00001927"/>
    </source>
</evidence>
<dbReference type="EC" id="1.3.5.1" evidence="5"/>
<dbReference type="GO" id="GO:0051539">
    <property type="term" value="F:4 iron, 4 sulfur cluster binding"/>
    <property type="evidence" value="ECO:0007669"/>
    <property type="project" value="UniProtKB-KW"/>
</dbReference>
<evidence type="ECO:0000256" key="6">
    <source>
        <dbReference type="ARBA" id="ARBA00022485"/>
    </source>
</evidence>
<evidence type="ECO:0000256" key="3">
    <source>
        <dbReference type="ARBA" id="ARBA00004894"/>
    </source>
</evidence>
<dbReference type="NCBIfam" id="TIGR00384">
    <property type="entry name" value="dhsB"/>
    <property type="match status" value="1"/>
</dbReference>
<dbReference type="PROSITE" id="PS00197">
    <property type="entry name" value="2FE2S_FER_1"/>
    <property type="match status" value="1"/>
</dbReference>
<dbReference type="PANTHER" id="PTHR11921:SF29">
    <property type="entry name" value="SUCCINATE DEHYDROGENASE [UBIQUINONE] IRON-SULFUR SUBUNIT, MITOCHONDRIAL"/>
    <property type="match status" value="1"/>
</dbReference>
<proteinExistence type="inferred from homology"/>
<comment type="cofactor">
    <cofactor evidence="14">
        <name>[2Fe-2S] cluster</name>
        <dbReference type="ChEBI" id="CHEBI:190135"/>
    </cofactor>
</comment>
<reference evidence="17 18" key="1">
    <citation type="journal article" date="2013" name="Front. Microbiol.">
        <title>The genome of Nitrospina gracilis illuminates the metabolism and evolution of the major marine nitrite oxidizer.</title>
        <authorList>
            <person name="Luecker S."/>
            <person name="Nowka B."/>
            <person name="Rattei T."/>
            <person name="Spieck E."/>
            <person name="and Daims H."/>
        </authorList>
    </citation>
    <scope>NUCLEOTIDE SEQUENCE [LARGE SCALE GENOMIC DNA]</scope>
    <source>
        <strain evidence="17 18">3/211</strain>
    </source>
</reference>
<evidence type="ECO:0000256" key="11">
    <source>
        <dbReference type="ARBA" id="ARBA00023004"/>
    </source>
</evidence>
<dbReference type="PROSITE" id="PS51085">
    <property type="entry name" value="2FE2S_FER_2"/>
    <property type="match status" value="1"/>
</dbReference>
<dbReference type="EMBL" id="CAQJ01000103">
    <property type="protein sequence ID" value="CCQ92040.1"/>
    <property type="molecule type" value="Genomic_DNA"/>
</dbReference>
<dbReference type="Pfam" id="PF13085">
    <property type="entry name" value="Fer2_3"/>
    <property type="match status" value="1"/>
</dbReference>
<evidence type="ECO:0000313" key="17">
    <source>
        <dbReference type="EMBL" id="CCQ92040.1"/>
    </source>
</evidence>
<comment type="subunit">
    <text evidence="15">Part of an enzyme complex containing three subunits: a flavoprotein (frdA), an iron-sulfur protein (frdB), and diheme cytochrome b (frdC).</text>
</comment>
<dbReference type="PROSITE" id="PS00198">
    <property type="entry name" value="4FE4S_FER_1"/>
    <property type="match status" value="1"/>
</dbReference>